<evidence type="ECO:0000313" key="3">
    <source>
        <dbReference type="Proteomes" id="UP001295740"/>
    </source>
</evidence>
<reference evidence="2" key="1">
    <citation type="submission" date="2023-10" db="EMBL/GenBank/DDBJ databases">
        <authorList>
            <person name="Hackl T."/>
        </authorList>
    </citation>
    <scope>NUCLEOTIDE SEQUENCE</scope>
</reference>
<dbReference type="Pfam" id="PF06985">
    <property type="entry name" value="HET"/>
    <property type="match status" value="1"/>
</dbReference>
<keyword evidence="3" id="KW-1185">Reference proteome</keyword>
<gene>
    <name evidence="2" type="ORF">KHLLAP_LOCUS10706</name>
</gene>
<accession>A0AAI8VSH7</accession>
<organism evidence="2 3">
    <name type="scientific">Anthostomella pinea</name>
    <dbReference type="NCBI Taxonomy" id="933095"/>
    <lineage>
        <taxon>Eukaryota</taxon>
        <taxon>Fungi</taxon>
        <taxon>Dikarya</taxon>
        <taxon>Ascomycota</taxon>
        <taxon>Pezizomycotina</taxon>
        <taxon>Sordariomycetes</taxon>
        <taxon>Xylariomycetidae</taxon>
        <taxon>Xylariales</taxon>
        <taxon>Xylariaceae</taxon>
        <taxon>Anthostomella</taxon>
    </lineage>
</organism>
<dbReference type="EMBL" id="CAUWAG010000013">
    <property type="protein sequence ID" value="CAJ2510238.1"/>
    <property type="molecule type" value="Genomic_DNA"/>
</dbReference>
<dbReference type="InterPro" id="IPR010730">
    <property type="entry name" value="HET"/>
</dbReference>
<dbReference type="PANTHER" id="PTHR33112:SF10">
    <property type="entry name" value="TOL"/>
    <property type="match status" value="1"/>
</dbReference>
<dbReference type="PANTHER" id="PTHR33112">
    <property type="entry name" value="DOMAIN PROTEIN, PUTATIVE-RELATED"/>
    <property type="match status" value="1"/>
</dbReference>
<sequence>MEQVFASAYCTIAATSASDSRAGFLAESVNNQGIYVLDASEQCLYVSTNVADFDEDVNAAELNKRAWVMQERYLSPRTIHFTSTQDFALAAECLVVAIHVEDSCSQSSISWELASSRENESKHPPILPDQSSYGGRLLAHPSTLVQSGLTDACHDVIEGCVLGQNCQQEVREQRLQSAVVSECRKRADKFSDPSVGSVGIECHRVVFGLIPRASLTVDVGWVAKGILQVEAAAASHDLFGSVMRCAARDTGADVLVEMIGEAAFSP</sequence>
<evidence type="ECO:0000259" key="1">
    <source>
        <dbReference type="Pfam" id="PF06985"/>
    </source>
</evidence>
<feature type="domain" description="Heterokaryon incompatibility" evidence="1">
    <location>
        <begin position="1"/>
        <end position="71"/>
    </location>
</feature>
<evidence type="ECO:0000313" key="2">
    <source>
        <dbReference type="EMBL" id="CAJ2510238.1"/>
    </source>
</evidence>
<protein>
    <submittedName>
        <fullName evidence="2">Uu.00g061380.m01.CDS01</fullName>
    </submittedName>
</protein>
<dbReference type="AlphaFoldDB" id="A0AAI8VSH7"/>
<comment type="caution">
    <text evidence="2">The sequence shown here is derived from an EMBL/GenBank/DDBJ whole genome shotgun (WGS) entry which is preliminary data.</text>
</comment>
<name>A0AAI8VSH7_9PEZI</name>
<dbReference type="Proteomes" id="UP001295740">
    <property type="component" value="Unassembled WGS sequence"/>
</dbReference>
<proteinExistence type="predicted"/>